<evidence type="ECO:0000256" key="8">
    <source>
        <dbReference type="ARBA" id="ARBA00022946"/>
    </source>
</evidence>
<keyword evidence="5" id="KW-0479">Metal-binding</keyword>
<evidence type="ECO:0000256" key="5">
    <source>
        <dbReference type="ARBA" id="ARBA00022723"/>
    </source>
</evidence>
<dbReference type="EMBL" id="KN124541">
    <property type="protein sequence ID" value="KFO20812.1"/>
    <property type="molecule type" value="Genomic_DNA"/>
</dbReference>
<evidence type="ECO:0000256" key="3">
    <source>
        <dbReference type="ARBA" id="ARBA00006702"/>
    </source>
</evidence>
<keyword evidence="21" id="KW-1185">Reference proteome</keyword>
<dbReference type="FunFam" id="3.60.40.10:FF:000033">
    <property type="entry name" value="Protein phosphatase 1K, mitochondrial"/>
    <property type="match status" value="1"/>
</dbReference>
<dbReference type="GO" id="GO:0046872">
    <property type="term" value="F:metal ion binding"/>
    <property type="evidence" value="ECO:0007669"/>
    <property type="project" value="UniProtKB-KW"/>
</dbReference>
<evidence type="ECO:0000313" key="20">
    <source>
        <dbReference type="EMBL" id="KFO20812.1"/>
    </source>
</evidence>
<dbReference type="InterPro" id="IPR015655">
    <property type="entry name" value="PP2C"/>
</dbReference>
<dbReference type="GO" id="GO:0005759">
    <property type="term" value="C:mitochondrial matrix"/>
    <property type="evidence" value="ECO:0007669"/>
    <property type="project" value="UniProtKB-SubCell"/>
</dbReference>
<evidence type="ECO:0000256" key="4">
    <source>
        <dbReference type="ARBA" id="ARBA00013081"/>
    </source>
</evidence>
<dbReference type="eggNOG" id="KOG0698">
    <property type="taxonomic scope" value="Eukaryota"/>
</dbReference>
<comment type="similarity">
    <text evidence="3 18">Belongs to the PP2C family.</text>
</comment>
<comment type="catalytic activity">
    <reaction evidence="15">
        <text>O-phospho-L-seryl-[protein] + H2O = L-seryl-[protein] + phosphate</text>
        <dbReference type="Rhea" id="RHEA:20629"/>
        <dbReference type="Rhea" id="RHEA-COMP:9863"/>
        <dbReference type="Rhea" id="RHEA-COMP:11604"/>
        <dbReference type="ChEBI" id="CHEBI:15377"/>
        <dbReference type="ChEBI" id="CHEBI:29999"/>
        <dbReference type="ChEBI" id="CHEBI:43474"/>
        <dbReference type="ChEBI" id="CHEBI:83421"/>
        <dbReference type="EC" id="3.1.3.16"/>
    </reaction>
    <physiologicalReaction direction="left-to-right" evidence="15">
        <dbReference type="Rhea" id="RHEA:20630"/>
    </physiologicalReaction>
</comment>
<evidence type="ECO:0000256" key="13">
    <source>
        <dbReference type="ARBA" id="ARBA00044233"/>
    </source>
</evidence>
<dbReference type="EC" id="3.1.3.52" evidence="11"/>
<keyword evidence="10" id="KW-0464">Manganese</keyword>
<evidence type="ECO:0000256" key="17">
    <source>
        <dbReference type="ARBA" id="ARBA00083282"/>
    </source>
</evidence>
<dbReference type="PROSITE" id="PS51746">
    <property type="entry name" value="PPM_2"/>
    <property type="match status" value="1"/>
</dbReference>
<comment type="catalytic activity">
    <reaction evidence="16">
        <text>O-phospho-L-seryl-[3-methyl-2-oxobutanoate dehydrogenase] + H2O = L-seryl-[3-methyl-2-oxobutanoate dehydrogenase] + phosphate</text>
        <dbReference type="Rhea" id="RHEA:77247"/>
        <dbReference type="Rhea" id="RHEA-COMP:13695"/>
        <dbReference type="Rhea" id="RHEA-COMP:13696"/>
        <dbReference type="ChEBI" id="CHEBI:15377"/>
        <dbReference type="ChEBI" id="CHEBI:29999"/>
        <dbReference type="ChEBI" id="CHEBI:43474"/>
        <dbReference type="ChEBI" id="CHEBI:83421"/>
        <dbReference type="EC" id="3.1.3.52"/>
    </reaction>
    <physiologicalReaction direction="left-to-right" evidence="16">
        <dbReference type="Rhea" id="RHEA:77248"/>
    </physiologicalReaction>
</comment>
<evidence type="ECO:0000256" key="11">
    <source>
        <dbReference type="ARBA" id="ARBA00044043"/>
    </source>
</evidence>
<evidence type="ECO:0000256" key="12">
    <source>
        <dbReference type="ARBA" id="ARBA00044138"/>
    </source>
</evidence>
<comment type="cofactor">
    <cofactor evidence="1">
        <name>Mn(2+)</name>
        <dbReference type="ChEBI" id="CHEBI:29035"/>
    </cofactor>
</comment>
<dbReference type="Gene3D" id="3.60.40.10">
    <property type="entry name" value="PPM-type phosphatase domain"/>
    <property type="match status" value="1"/>
</dbReference>
<reference evidence="20 21" key="1">
    <citation type="submission" date="2013-11" db="EMBL/GenBank/DDBJ databases">
        <title>The Damaraland mole rat (Fukomys damarensis) genome and evolution of African mole rats.</title>
        <authorList>
            <person name="Gladyshev V.N."/>
            <person name="Fang X."/>
        </authorList>
    </citation>
    <scope>NUCLEOTIDE SEQUENCE [LARGE SCALE GENOMIC DNA]</scope>
    <source>
        <tissue evidence="20">Liver</tissue>
    </source>
</reference>
<accession>A0A091CRH9</accession>
<dbReference type="SMART" id="SM00332">
    <property type="entry name" value="PP2Cc"/>
    <property type="match status" value="1"/>
</dbReference>
<evidence type="ECO:0000256" key="7">
    <source>
        <dbReference type="ARBA" id="ARBA00022912"/>
    </source>
</evidence>
<feature type="domain" description="PPM-type phosphatase" evidence="19">
    <location>
        <begin position="194"/>
        <end position="446"/>
    </location>
</feature>
<dbReference type="STRING" id="885580.ENSFDAP00000020935"/>
<evidence type="ECO:0000256" key="6">
    <source>
        <dbReference type="ARBA" id="ARBA00022801"/>
    </source>
</evidence>
<evidence type="ECO:0000256" key="16">
    <source>
        <dbReference type="ARBA" id="ARBA00051559"/>
    </source>
</evidence>
<dbReference type="PANTHER" id="PTHR47992">
    <property type="entry name" value="PROTEIN PHOSPHATASE"/>
    <property type="match status" value="1"/>
</dbReference>
<dbReference type="SUPFAM" id="SSF81606">
    <property type="entry name" value="PP2C-like"/>
    <property type="match status" value="1"/>
</dbReference>
<proteinExistence type="inferred from homology"/>
<protein>
    <recommendedName>
        <fullName evidence="12">Protein phosphatase Mn(2+)-dependent 1K</fullName>
        <ecNumber evidence="4">3.1.3.16</ecNumber>
        <ecNumber evidence="11">3.1.3.52</ecNumber>
    </recommendedName>
    <alternativeName>
        <fullName evidence="14">Branched-chain alpha-ketoacid dehydrogenase phosphatase</fullName>
    </alternativeName>
    <alternativeName>
        <fullName evidence="13">Protein phosphatase 2C family member</fullName>
    </alternativeName>
    <alternativeName>
        <fullName evidence="17">[3-methyl-2-oxobutanoate dehydrogenase (2-methylpropanoyl-transferring)]-phosphatase</fullName>
    </alternativeName>
</protein>
<dbReference type="Pfam" id="PF00481">
    <property type="entry name" value="PP2C"/>
    <property type="match status" value="1"/>
</dbReference>
<evidence type="ECO:0000256" key="2">
    <source>
        <dbReference type="ARBA" id="ARBA00004305"/>
    </source>
</evidence>
<comment type="subcellular location">
    <subcellularLocation>
        <location evidence="2">Mitochondrion matrix</location>
    </subcellularLocation>
</comment>
<dbReference type="EC" id="3.1.3.16" evidence="4"/>
<dbReference type="CDD" id="cd00143">
    <property type="entry name" value="PP2Cc"/>
    <property type="match status" value="1"/>
</dbReference>
<gene>
    <name evidence="20" type="ORF">H920_17794</name>
</gene>
<dbReference type="SMART" id="SM00331">
    <property type="entry name" value="PP2C_SIG"/>
    <property type="match status" value="1"/>
</dbReference>
<name>A0A091CRH9_FUKDA</name>
<evidence type="ECO:0000256" key="14">
    <source>
        <dbReference type="ARBA" id="ARBA00044323"/>
    </source>
</evidence>
<evidence type="ECO:0000256" key="10">
    <source>
        <dbReference type="ARBA" id="ARBA00023211"/>
    </source>
</evidence>
<sequence>MTDLNKCRKKEKWNKPVQVWVLGVNITEKVKMIKDPGHQTEFKLETKPTPTRDRSGCKGGCQVEGVALTPAPGPDGCIISLEDISLLLTFPSLRRLWREVMSTAALITLVRSGGNQVRRRVLLSSRLLQDDRLVTPVCHGSTSEPRCSRFDPDGSGRPATWDNFGIWDNRIDEPILLPPSIKYGKPIPKISLENVGCASHIGKRKENEDRFDFAQLTEEVLYFAVYDGHGGPAAADFCHTHMEKCIMDLLPKEKNLETVLTLAFLEIDKAFANHAHLSVNATLLTSGTTATVALLRDGIELVIASVGDSRALLCRKGKPMKLTTDHTPERKDEKERIKKCGGFVAWNSVGQPHVNGRLAMTRSIGDLDLKTSGVIAEPETKRIKLHHADDSFLVLTTDGINFMVNSQEICDFVNQCHDPTEAAHAVTEQALQYGTEDNSTAVVVPFGAWGKYKNSEINFSFSRSFASSGRWA</sequence>
<evidence type="ECO:0000256" key="18">
    <source>
        <dbReference type="RuleBase" id="RU003465"/>
    </source>
</evidence>
<dbReference type="AlphaFoldDB" id="A0A091CRH9"/>
<dbReference type="GO" id="GO:0004722">
    <property type="term" value="F:protein serine/threonine phosphatase activity"/>
    <property type="evidence" value="ECO:0007669"/>
    <property type="project" value="UniProtKB-EC"/>
</dbReference>
<organism evidence="20 21">
    <name type="scientific">Fukomys damarensis</name>
    <name type="common">Damaraland mole rat</name>
    <name type="synonym">Cryptomys damarensis</name>
    <dbReference type="NCBI Taxonomy" id="885580"/>
    <lineage>
        <taxon>Eukaryota</taxon>
        <taxon>Metazoa</taxon>
        <taxon>Chordata</taxon>
        <taxon>Craniata</taxon>
        <taxon>Vertebrata</taxon>
        <taxon>Euteleostomi</taxon>
        <taxon>Mammalia</taxon>
        <taxon>Eutheria</taxon>
        <taxon>Euarchontoglires</taxon>
        <taxon>Glires</taxon>
        <taxon>Rodentia</taxon>
        <taxon>Hystricomorpha</taxon>
        <taxon>Bathyergidae</taxon>
        <taxon>Fukomys</taxon>
    </lineage>
</organism>
<dbReference type="PROSITE" id="PS01032">
    <property type="entry name" value="PPM_1"/>
    <property type="match status" value="1"/>
</dbReference>
<evidence type="ECO:0000313" key="21">
    <source>
        <dbReference type="Proteomes" id="UP000028990"/>
    </source>
</evidence>
<keyword evidence="7 18" id="KW-0904">Protein phosphatase</keyword>
<evidence type="ECO:0000256" key="9">
    <source>
        <dbReference type="ARBA" id="ARBA00023128"/>
    </source>
</evidence>
<evidence type="ECO:0000259" key="19">
    <source>
        <dbReference type="PROSITE" id="PS51746"/>
    </source>
</evidence>
<dbReference type="Proteomes" id="UP000028990">
    <property type="component" value="Unassembled WGS sequence"/>
</dbReference>
<keyword evidence="8" id="KW-0809">Transit peptide</keyword>
<dbReference type="GO" id="GO:0047385">
    <property type="term" value="F:[3-methyl-2-oxobutanoate dehydrogenase (lipoamide)]-phosphatase activity"/>
    <property type="evidence" value="ECO:0007669"/>
    <property type="project" value="UniProtKB-EC"/>
</dbReference>
<dbReference type="InterPro" id="IPR036457">
    <property type="entry name" value="PPM-type-like_dom_sf"/>
</dbReference>
<dbReference type="InterPro" id="IPR001932">
    <property type="entry name" value="PPM-type_phosphatase-like_dom"/>
</dbReference>
<keyword evidence="6 18" id="KW-0378">Hydrolase</keyword>
<evidence type="ECO:0000256" key="15">
    <source>
        <dbReference type="ARBA" id="ARBA00047986"/>
    </source>
</evidence>
<keyword evidence="9" id="KW-0496">Mitochondrion</keyword>
<evidence type="ECO:0000256" key="1">
    <source>
        <dbReference type="ARBA" id="ARBA00001936"/>
    </source>
</evidence>
<dbReference type="InterPro" id="IPR000222">
    <property type="entry name" value="PP2C_BS"/>
</dbReference>